<reference evidence="1" key="1">
    <citation type="journal article" date="2021" name="J Fungi (Basel)">
        <title>Virulence traits and population genomics of the black yeast Aureobasidium melanogenum.</title>
        <authorList>
            <person name="Cernosa A."/>
            <person name="Sun X."/>
            <person name="Gostincar C."/>
            <person name="Fang C."/>
            <person name="Gunde-Cimerman N."/>
            <person name="Song Z."/>
        </authorList>
    </citation>
    <scope>NUCLEOTIDE SEQUENCE</scope>
    <source>
        <strain evidence="1">EXF-9911</strain>
    </source>
</reference>
<dbReference type="CDD" id="cd08267">
    <property type="entry name" value="MDR1"/>
    <property type="match status" value="1"/>
</dbReference>
<feature type="non-terminal residue" evidence="1">
    <location>
        <position position="254"/>
    </location>
</feature>
<name>A0A9P8EPK0_AURME</name>
<dbReference type="PANTHER" id="PTHR44013:SF1">
    <property type="entry name" value="ZINC-TYPE ALCOHOL DEHYDROGENASE-LIKE PROTEIN C16A3.02C"/>
    <property type="match status" value="1"/>
</dbReference>
<reference evidence="1" key="2">
    <citation type="submission" date="2021-08" db="EMBL/GenBank/DDBJ databases">
        <authorList>
            <person name="Gostincar C."/>
            <person name="Sun X."/>
            <person name="Song Z."/>
            <person name="Gunde-Cimerman N."/>
        </authorList>
    </citation>
    <scope>NUCLEOTIDE SEQUENCE</scope>
    <source>
        <strain evidence="1">EXF-9911</strain>
    </source>
</reference>
<proteinExistence type="predicted"/>
<dbReference type="Gene3D" id="3.40.50.720">
    <property type="entry name" value="NAD(P)-binding Rossmann-like Domain"/>
    <property type="match status" value="1"/>
</dbReference>
<dbReference type="Proteomes" id="UP000779574">
    <property type="component" value="Unassembled WGS sequence"/>
</dbReference>
<dbReference type="OrthoDB" id="201656at2759"/>
<dbReference type="SUPFAM" id="SSF50129">
    <property type="entry name" value="GroES-like"/>
    <property type="match status" value="1"/>
</dbReference>
<comment type="caution">
    <text evidence="1">The sequence shown here is derived from an EMBL/GenBank/DDBJ whole genome shotgun (WGS) entry which is preliminary data.</text>
</comment>
<dbReference type="PANTHER" id="PTHR44013">
    <property type="entry name" value="ZINC-TYPE ALCOHOL DEHYDROGENASE-LIKE PROTEIN C16A3.02C"/>
    <property type="match status" value="1"/>
</dbReference>
<dbReference type="SUPFAM" id="SSF51735">
    <property type="entry name" value="NAD(P)-binding Rossmann-fold domains"/>
    <property type="match status" value="1"/>
</dbReference>
<accession>A0A9P8EPK0</accession>
<gene>
    <name evidence="1" type="ORF">KCU76_g4686</name>
</gene>
<dbReference type="EMBL" id="JAHFXF010000138">
    <property type="protein sequence ID" value="KAG9695185.1"/>
    <property type="molecule type" value="Genomic_DNA"/>
</dbReference>
<organism evidence="1 2">
    <name type="scientific">Aureobasidium melanogenum</name>
    <name type="common">Aureobasidium pullulans var. melanogenum</name>
    <dbReference type="NCBI Taxonomy" id="46634"/>
    <lineage>
        <taxon>Eukaryota</taxon>
        <taxon>Fungi</taxon>
        <taxon>Dikarya</taxon>
        <taxon>Ascomycota</taxon>
        <taxon>Pezizomycotina</taxon>
        <taxon>Dothideomycetes</taxon>
        <taxon>Dothideomycetidae</taxon>
        <taxon>Dothideales</taxon>
        <taxon>Saccotheciaceae</taxon>
        <taxon>Aureobasidium</taxon>
    </lineage>
</organism>
<sequence length="254" mass="27885">MPSGPKQILVKVLTVSLNSVDHKPTETLLYHFAFCKPTTPSSDFVGKVIQASPRLSLHKRKYVFGTAKNSFAAGMLAQYAIADMDRVVLLGKVTPEEGAAIPIAGLTAYRSIISRVKSKSRISTNHASGRMATFGIQLAVAAGHAVTVSCSGHNAELCRSLGAEVIDYTRGTLLQDLKAASSDRKFDLVVDNIHTNPERFWKAHEYTTKDALYVLTPFTASPSFMKLPTHEVPPTFSRWRSEKADNFFSQPELE</sequence>
<evidence type="ECO:0000313" key="1">
    <source>
        <dbReference type="EMBL" id="KAG9695185.1"/>
    </source>
</evidence>
<evidence type="ECO:0000313" key="2">
    <source>
        <dbReference type="Proteomes" id="UP000779574"/>
    </source>
</evidence>
<dbReference type="Gene3D" id="3.90.180.10">
    <property type="entry name" value="Medium-chain alcohol dehydrogenases, catalytic domain"/>
    <property type="match status" value="1"/>
</dbReference>
<dbReference type="AlphaFoldDB" id="A0A9P8EPK0"/>
<dbReference type="InterPro" id="IPR052733">
    <property type="entry name" value="Chloroplast_QOR"/>
</dbReference>
<dbReference type="InterPro" id="IPR036291">
    <property type="entry name" value="NAD(P)-bd_dom_sf"/>
</dbReference>
<protein>
    <submittedName>
        <fullName evidence="1">Uncharacterized protein</fullName>
    </submittedName>
</protein>
<dbReference type="InterPro" id="IPR011032">
    <property type="entry name" value="GroES-like_sf"/>
</dbReference>